<feature type="coiled-coil region" evidence="1">
    <location>
        <begin position="201"/>
        <end position="242"/>
    </location>
</feature>
<sequence>RDSIIIQYERSETDLRNIAMHREDETRKYSQEFEKLNSEIFVLKGNEVTLLKNIDELKQNLLIITNEHNEMREQNDNYQNELENIQKLLYDETESASRSSSKVILLTRQLDEEHQRSNDAINQLNDVQMQLKSAFMTNDTLKCELNQARLLIQDYTIKETDLKQNLNQINCLLDEKIKCLDDRQHEIETLNHLILHLQIDYEKSKNDLSISQDQIVQLEIENQTIKQNLNEKTNELTLITNRFHQIQQEFHTYEKIHRYSNDEYYEREQRIKTIENELKTIFSNYEKLQKEHQLLNEELNKYQYDLQNIQKSDNSHKERLMQSMDEGKIYKQKLALLGDCFKIVVRKASETSEQWANISAHVDEQLIDLNSDIDRLTSIDEHFEQSTKFLTHLRSQHEDFLVEFLSLKKIVEKTRIYLREYKRRWSQINDENRHLHIEIKRLRDKIDDFHRAEKLMYGKIDEQDIALNQLRKELNNEIQVHSEAELTIEKLQRTLNETIFKHDQLMKNMTNANKKIEEFEDDIVGYRNENHLLQQTIQKLEKQLTTLHTQNQLLESTLELNEKSHYEKTNEYESLLISLKEANKNSLHLLEQREAELNTVQSDLQTIKYEQSITIAKLQKLEEINQELILHISLLERSIEEHKRLIRKREKELEQVKNEFEHKILNVSSLSNKCTKQDAEMSILRIENVSLNEELRLMRENVNHCQEQQRRLRKDCDQALTFIQDEIPDICLSSLNDENNNNNHNGNLQTYVMQYVTDNRENLKIDNTLWFPFVQNIKYDHEDFQGNRKKYKLMKAYSKQQQLLLNKLEAHVQFYESIFEKTCLPAIEYSKTTETSNVLDSSHDSKTDKSIHARAHDVDFSGFSPKEIMIRIVEDSKISVPFVSPLVS</sequence>
<dbReference type="EMBL" id="CAJOAX010004333">
    <property type="protein sequence ID" value="CAF3900911.1"/>
    <property type="molecule type" value="Genomic_DNA"/>
</dbReference>
<evidence type="ECO:0000313" key="2">
    <source>
        <dbReference type="EMBL" id="CAF3900911.1"/>
    </source>
</evidence>
<gene>
    <name evidence="2" type="ORF">OTI717_LOCUS23780</name>
</gene>
<reference evidence="2" key="1">
    <citation type="submission" date="2021-02" db="EMBL/GenBank/DDBJ databases">
        <authorList>
            <person name="Nowell W R."/>
        </authorList>
    </citation>
    <scope>NUCLEOTIDE SEQUENCE</scope>
</reference>
<keyword evidence="1" id="KW-0175">Coiled coil</keyword>
<evidence type="ECO:0000256" key="1">
    <source>
        <dbReference type="SAM" id="Coils"/>
    </source>
</evidence>
<feature type="coiled-coil region" evidence="1">
    <location>
        <begin position="618"/>
        <end position="715"/>
    </location>
</feature>
<dbReference type="AlphaFoldDB" id="A0A819HIQ1"/>
<accession>A0A819HIQ1</accession>
<protein>
    <submittedName>
        <fullName evidence="2">Uncharacterized protein</fullName>
    </submittedName>
</protein>
<feature type="non-terminal residue" evidence="2">
    <location>
        <position position="1"/>
    </location>
</feature>
<feature type="coiled-coil region" evidence="1">
    <location>
        <begin position="54"/>
        <end position="95"/>
    </location>
</feature>
<feature type="coiled-coil region" evidence="1">
    <location>
        <begin position="271"/>
        <end position="312"/>
    </location>
</feature>
<dbReference type="Proteomes" id="UP000663823">
    <property type="component" value="Unassembled WGS sequence"/>
</dbReference>
<proteinExistence type="predicted"/>
<feature type="coiled-coil region" evidence="1">
    <location>
        <begin position="460"/>
        <end position="557"/>
    </location>
</feature>
<name>A0A819HIQ1_9BILA</name>
<organism evidence="2 3">
    <name type="scientific">Rotaria sordida</name>
    <dbReference type="NCBI Taxonomy" id="392033"/>
    <lineage>
        <taxon>Eukaryota</taxon>
        <taxon>Metazoa</taxon>
        <taxon>Spiralia</taxon>
        <taxon>Gnathifera</taxon>
        <taxon>Rotifera</taxon>
        <taxon>Eurotatoria</taxon>
        <taxon>Bdelloidea</taxon>
        <taxon>Philodinida</taxon>
        <taxon>Philodinidae</taxon>
        <taxon>Rotaria</taxon>
    </lineage>
</organism>
<comment type="caution">
    <text evidence="2">The sequence shown here is derived from an EMBL/GenBank/DDBJ whole genome shotgun (WGS) entry which is preliminary data.</text>
</comment>
<evidence type="ECO:0000313" key="3">
    <source>
        <dbReference type="Proteomes" id="UP000663823"/>
    </source>
</evidence>